<reference evidence="1" key="1">
    <citation type="submission" date="2020-02" db="EMBL/GenBank/DDBJ databases">
        <title>Genome sequencing of the panga catfish, Pangasius djambal.</title>
        <authorList>
            <person name="Wen M."/>
            <person name="Zahm M."/>
            <person name="Roques C."/>
            <person name="Cabau C."/>
            <person name="Klopp C."/>
            <person name="Donnadieu C."/>
            <person name="Jouanno E."/>
            <person name="Avarre J.-C."/>
            <person name="Campet M."/>
            <person name="Ha T."/>
            <person name="Dugue R."/>
            <person name="Lampietro C."/>
            <person name="Louis A."/>
            <person name="Herpin A."/>
            <person name="Echchiki A."/>
            <person name="Berthelot C."/>
            <person name="Parey E."/>
            <person name="Roest-Crollius H."/>
            <person name="Braasch I."/>
            <person name="Postlethwait J.H."/>
            <person name="Bobe J."/>
            <person name="Montfort J."/>
            <person name="Bouchez O."/>
            <person name="Begum T."/>
            <person name="Schartl M."/>
            <person name="Gustiano R."/>
            <person name="Guiguen Y."/>
        </authorList>
    </citation>
    <scope>NUCLEOTIDE SEQUENCE</scope>
    <source>
        <strain evidence="1">Pdj_M5554</strain>
    </source>
</reference>
<organism evidence="1 2">
    <name type="scientific">Pangasius djambal</name>
    <dbReference type="NCBI Taxonomy" id="1691987"/>
    <lineage>
        <taxon>Eukaryota</taxon>
        <taxon>Metazoa</taxon>
        <taxon>Chordata</taxon>
        <taxon>Craniata</taxon>
        <taxon>Vertebrata</taxon>
        <taxon>Euteleostomi</taxon>
        <taxon>Actinopterygii</taxon>
        <taxon>Neopterygii</taxon>
        <taxon>Teleostei</taxon>
        <taxon>Ostariophysi</taxon>
        <taxon>Siluriformes</taxon>
        <taxon>Pangasiidae</taxon>
        <taxon>Pangasius</taxon>
    </lineage>
</organism>
<proteinExistence type="predicted"/>
<keyword evidence="2" id="KW-1185">Reference proteome</keyword>
<protein>
    <submittedName>
        <fullName evidence="1">Uncharacterized protein</fullName>
    </submittedName>
</protein>
<sequence>MRAPTCAVLLLLLLQCASSLPVSHTHLEHEDVKVIKCIVEVLADALSKPISLPVSQQCLETLRTDDRLVTVLRRRNFLQELQDIAGEGANERAEKGIVERPDHAQDLQDPADQSMLMAVLTPGETVKERGAEEEKEQESQDNDVITSQEEMNQDDEKGEQVAMKKAENSEEEEEEEDEAGGAGAPGHKRVEEEESQEEEEEQDESVEKSRAGVGKQKNWSRSGEPVHRRAYGQQEAPHHSKEVWKSPEEEELQMMAGREPEERRDPEEGSAAKKTEDAEMESLAVMENELENMAQRLHELRHG</sequence>
<evidence type="ECO:0000313" key="2">
    <source>
        <dbReference type="Proteomes" id="UP000830395"/>
    </source>
</evidence>
<dbReference type="EMBL" id="CM040993">
    <property type="protein sequence ID" value="MCJ8744024.1"/>
    <property type="molecule type" value="Genomic_DNA"/>
</dbReference>
<evidence type="ECO:0000313" key="1">
    <source>
        <dbReference type="EMBL" id="MCJ8744024.1"/>
    </source>
</evidence>
<dbReference type="Proteomes" id="UP000830395">
    <property type="component" value="Chromosome 19"/>
</dbReference>
<comment type="caution">
    <text evidence="1">The sequence shown here is derived from an EMBL/GenBank/DDBJ whole genome shotgun (WGS) entry which is preliminary data.</text>
</comment>
<name>A0ACC5Z7P5_9TELE</name>
<accession>A0ACC5Z7P5</accession>
<gene>
    <name evidence="1" type="ORF">PDJAM_G00101420</name>
</gene>